<accession>A0A511YXE6</accession>
<evidence type="ECO:0000256" key="5">
    <source>
        <dbReference type="ARBA" id="ARBA00023136"/>
    </source>
</evidence>
<dbReference type="Pfam" id="PF07690">
    <property type="entry name" value="MFS_1"/>
    <property type="match status" value="1"/>
</dbReference>
<evidence type="ECO:0000256" key="2">
    <source>
        <dbReference type="ARBA" id="ARBA00022475"/>
    </source>
</evidence>
<comment type="caution">
    <text evidence="8">The sequence shown here is derived from an EMBL/GenBank/DDBJ whole genome shotgun (WGS) entry which is preliminary data.</text>
</comment>
<dbReference type="InterPro" id="IPR050189">
    <property type="entry name" value="MFS_Efflux_Transporters"/>
</dbReference>
<evidence type="ECO:0000313" key="9">
    <source>
        <dbReference type="Proteomes" id="UP000321484"/>
    </source>
</evidence>
<gene>
    <name evidence="8" type="primary">araJ</name>
    <name evidence="8" type="ORF">AFE02nite_16080</name>
</gene>
<keyword evidence="3 6" id="KW-0812">Transmembrane</keyword>
<feature type="transmembrane region" description="Helical" evidence="6">
    <location>
        <begin position="213"/>
        <end position="236"/>
    </location>
</feature>
<dbReference type="GO" id="GO:0005886">
    <property type="term" value="C:plasma membrane"/>
    <property type="evidence" value="ECO:0007669"/>
    <property type="project" value="UniProtKB-SubCell"/>
</dbReference>
<feature type="transmembrane region" description="Helical" evidence="6">
    <location>
        <begin position="248"/>
        <end position="267"/>
    </location>
</feature>
<keyword evidence="5 6" id="KW-0472">Membrane</keyword>
<evidence type="ECO:0000256" key="4">
    <source>
        <dbReference type="ARBA" id="ARBA00022989"/>
    </source>
</evidence>
<feature type="transmembrane region" description="Helical" evidence="6">
    <location>
        <begin position="12"/>
        <end position="36"/>
    </location>
</feature>
<feature type="transmembrane region" description="Helical" evidence="6">
    <location>
        <begin position="302"/>
        <end position="324"/>
    </location>
</feature>
<dbReference type="PANTHER" id="PTHR43124:SF3">
    <property type="entry name" value="CHLORAMPHENICOL EFFLUX PUMP RV0191"/>
    <property type="match status" value="1"/>
</dbReference>
<proteinExistence type="predicted"/>
<feature type="transmembrane region" description="Helical" evidence="6">
    <location>
        <begin position="56"/>
        <end position="76"/>
    </location>
</feature>
<keyword evidence="9" id="KW-1185">Reference proteome</keyword>
<feature type="transmembrane region" description="Helical" evidence="6">
    <location>
        <begin position="366"/>
        <end position="388"/>
    </location>
</feature>
<feature type="domain" description="Major facilitator superfamily (MFS) profile" evidence="7">
    <location>
        <begin position="17"/>
        <end position="391"/>
    </location>
</feature>
<organism evidence="8 9">
    <name type="scientific">Actinotalea fermentans</name>
    <dbReference type="NCBI Taxonomy" id="43671"/>
    <lineage>
        <taxon>Bacteria</taxon>
        <taxon>Bacillati</taxon>
        <taxon>Actinomycetota</taxon>
        <taxon>Actinomycetes</taxon>
        <taxon>Micrococcales</taxon>
        <taxon>Cellulomonadaceae</taxon>
        <taxon>Actinotalea</taxon>
    </lineage>
</organism>
<dbReference type="Proteomes" id="UP000321484">
    <property type="component" value="Unassembled WGS sequence"/>
</dbReference>
<dbReference type="GO" id="GO:0022857">
    <property type="term" value="F:transmembrane transporter activity"/>
    <property type="evidence" value="ECO:0007669"/>
    <property type="project" value="InterPro"/>
</dbReference>
<dbReference type="CDD" id="cd17324">
    <property type="entry name" value="MFS_NepI_like"/>
    <property type="match status" value="1"/>
</dbReference>
<dbReference type="RefSeq" id="WP_052113409.1">
    <property type="nucleotide sequence ID" value="NZ_BJYK01000004.1"/>
</dbReference>
<feature type="transmembrane region" description="Helical" evidence="6">
    <location>
        <begin position="110"/>
        <end position="129"/>
    </location>
</feature>
<evidence type="ECO:0000313" key="8">
    <source>
        <dbReference type="EMBL" id="GEN79874.1"/>
    </source>
</evidence>
<comment type="subcellular location">
    <subcellularLocation>
        <location evidence="1">Cell membrane</location>
        <topology evidence="1">Multi-pass membrane protein</topology>
    </subcellularLocation>
</comment>
<dbReference type="InterPro" id="IPR011701">
    <property type="entry name" value="MFS"/>
</dbReference>
<dbReference type="SUPFAM" id="SSF103473">
    <property type="entry name" value="MFS general substrate transporter"/>
    <property type="match status" value="1"/>
</dbReference>
<evidence type="ECO:0000256" key="1">
    <source>
        <dbReference type="ARBA" id="ARBA00004651"/>
    </source>
</evidence>
<feature type="transmembrane region" description="Helical" evidence="6">
    <location>
        <begin position="169"/>
        <end position="192"/>
    </location>
</feature>
<feature type="transmembrane region" description="Helical" evidence="6">
    <location>
        <begin position="141"/>
        <end position="163"/>
    </location>
</feature>
<reference evidence="8 9" key="1">
    <citation type="submission" date="2019-07" db="EMBL/GenBank/DDBJ databases">
        <title>Whole genome shotgun sequence of Actinotalea fermentans NBRC 105374.</title>
        <authorList>
            <person name="Hosoyama A."/>
            <person name="Uohara A."/>
            <person name="Ohji S."/>
            <person name="Ichikawa N."/>
        </authorList>
    </citation>
    <scope>NUCLEOTIDE SEQUENCE [LARGE SCALE GENOMIC DNA]</scope>
    <source>
        <strain evidence="8 9">NBRC 105374</strain>
    </source>
</reference>
<evidence type="ECO:0000256" key="6">
    <source>
        <dbReference type="SAM" id="Phobius"/>
    </source>
</evidence>
<evidence type="ECO:0000256" key="3">
    <source>
        <dbReference type="ARBA" id="ARBA00022692"/>
    </source>
</evidence>
<feature type="transmembrane region" description="Helical" evidence="6">
    <location>
        <begin position="83"/>
        <end position="104"/>
    </location>
</feature>
<dbReference type="Gene3D" id="1.20.1250.20">
    <property type="entry name" value="MFS general substrate transporter like domains"/>
    <property type="match status" value="1"/>
</dbReference>
<dbReference type="PANTHER" id="PTHR43124">
    <property type="entry name" value="PURINE EFFLUX PUMP PBUE"/>
    <property type="match status" value="1"/>
</dbReference>
<dbReference type="AlphaFoldDB" id="A0A511YXE6"/>
<feature type="transmembrane region" description="Helical" evidence="6">
    <location>
        <begin position="279"/>
        <end position="296"/>
    </location>
</feature>
<name>A0A511YXE6_9CELL</name>
<feature type="transmembrane region" description="Helical" evidence="6">
    <location>
        <begin position="336"/>
        <end position="360"/>
    </location>
</feature>
<dbReference type="InterPro" id="IPR020846">
    <property type="entry name" value="MFS_dom"/>
</dbReference>
<protein>
    <submittedName>
        <fullName evidence="8">MFS transporter</fullName>
    </submittedName>
</protein>
<dbReference type="EMBL" id="BJYK01000004">
    <property type="protein sequence ID" value="GEN79874.1"/>
    <property type="molecule type" value="Genomic_DNA"/>
</dbReference>
<dbReference type="InterPro" id="IPR036259">
    <property type="entry name" value="MFS_trans_sf"/>
</dbReference>
<keyword evidence="4 6" id="KW-1133">Transmembrane helix</keyword>
<sequence length="406" mass="41271">MTTSPSRPDTRVHVGLATAALALGTFVIGMTEFVTMGLLPEIGHAVGTDPAETGRVIATYAVGVVIGTPVIVGLVTHLPRRTLAVALVLALGLGNLLTALAVSIESLHAVRFLAGIPHAAYFGTAQVLAASLVPAHRQGRAVGYVALGLNLSTLTGVPLGTWLGQVAGWRWAFVLIAALAVLAAALIVRFVPRAPGDRSLDMRAELSGLRQSQVVFGAVGVLVTASGVFATYVYVAPLVTDAAGAPQALVPWAMLAWGVGGSIGGVLGGRVVDAGPLRAVVVSSALTVLTLVGLWLTASSVVALVVCLFLIGLLGPPAAIGFTLRIMRYAGRAQLLGAALTSLAFNASNGVGALVGSFAILRGWGYASTGLVGAVVTVTGLAAFCLGLRFSPPEPADPLHPILERT</sequence>
<dbReference type="OrthoDB" id="9814237at2"/>
<evidence type="ECO:0000259" key="7">
    <source>
        <dbReference type="PROSITE" id="PS50850"/>
    </source>
</evidence>
<dbReference type="PROSITE" id="PS50850">
    <property type="entry name" value="MFS"/>
    <property type="match status" value="1"/>
</dbReference>
<keyword evidence="2" id="KW-1003">Cell membrane</keyword>